<feature type="domain" description="Velvet" evidence="6">
    <location>
        <begin position="30"/>
        <end position="456"/>
    </location>
</feature>
<dbReference type="RefSeq" id="XP_012183779.1">
    <property type="nucleotide sequence ID" value="XM_012328389.1"/>
</dbReference>
<dbReference type="OrthoDB" id="5599552at2759"/>
<feature type="compositionally biased region" description="Low complexity" evidence="5">
    <location>
        <begin position="313"/>
        <end position="327"/>
    </location>
</feature>
<dbReference type="PANTHER" id="PTHR33572">
    <property type="entry name" value="SPORE DEVELOPMENT REGULATOR VOSA"/>
    <property type="match status" value="1"/>
</dbReference>
<feature type="region of interest" description="Disordered" evidence="5">
    <location>
        <begin position="105"/>
        <end position="165"/>
    </location>
</feature>
<dbReference type="PROSITE" id="PS51821">
    <property type="entry name" value="VELVET"/>
    <property type="match status" value="1"/>
</dbReference>
<feature type="region of interest" description="Disordered" evidence="5">
    <location>
        <begin position="273"/>
        <end position="335"/>
    </location>
</feature>
<dbReference type="GO" id="GO:0005634">
    <property type="term" value="C:nucleus"/>
    <property type="evidence" value="ECO:0007669"/>
    <property type="project" value="UniProtKB-SubCell"/>
</dbReference>
<organism evidence="7 8">
    <name type="scientific">Fibroporia radiculosa</name>
    <dbReference type="NCBI Taxonomy" id="599839"/>
    <lineage>
        <taxon>Eukaryota</taxon>
        <taxon>Fungi</taxon>
        <taxon>Dikarya</taxon>
        <taxon>Basidiomycota</taxon>
        <taxon>Agaricomycotina</taxon>
        <taxon>Agaricomycetes</taxon>
        <taxon>Polyporales</taxon>
        <taxon>Fibroporiaceae</taxon>
        <taxon>Fibroporia</taxon>
    </lineage>
</organism>
<evidence type="ECO:0000256" key="5">
    <source>
        <dbReference type="SAM" id="MobiDB-lite"/>
    </source>
</evidence>
<dbReference type="PANTHER" id="PTHR33572:SF3">
    <property type="entry name" value="VELVET COMPLEX SUBUNIT B"/>
    <property type="match status" value="1"/>
</dbReference>
<evidence type="ECO:0000313" key="7">
    <source>
        <dbReference type="EMBL" id="CCM04496.1"/>
    </source>
</evidence>
<dbReference type="InterPro" id="IPR021740">
    <property type="entry name" value="Velvet"/>
</dbReference>
<dbReference type="GeneID" id="24099407"/>
<dbReference type="EMBL" id="HE797159">
    <property type="protein sequence ID" value="CCM04496.1"/>
    <property type="molecule type" value="Genomic_DNA"/>
</dbReference>
<evidence type="ECO:0000256" key="3">
    <source>
        <dbReference type="ARBA" id="ARBA00023163"/>
    </source>
</evidence>
<feature type="region of interest" description="Disordered" evidence="5">
    <location>
        <begin position="476"/>
        <end position="513"/>
    </location>
</feature>
<proteinExistence type="predicted"/>
<dbReference type="HOGENOM" id="CLU_044751_0_0_1"/>
<reference evidence="7 8" key="1">
    <citation type="journal article" date="2012" name="Appl. Environ. Microbiol.">
        <title>Short-read sequencing for genomic analysis of the brown rot fungus Fibroporia radiculosa.</title>
        <authorList>
            <person name="Tang J.D."/>
            <person name="Perkins A.D."/>
            <person name="Sonstegard T.S."/>
            <person name="Schroeder S.G."/>
            <person name="Burgess S.C."/>
            <person name="Diehl S.V."/>
        </authorList>
    </citation>
    <scope>NUCLEOTIDE SEQUENCE [LARGE SCALE GENOMIC DNA]</scope>
    <source>
        <strain evidence="7 8">TFFH 294</strain>
    </source>
</reference>
<feature type="compositionally biased region" description="Polar residues" evidence="5">
    <location>
        <begin position="133"/>
        <end position="148"/>
    </location>
</feature>
<comment type="subcellular location">
    <subcellularLocation>
        <location evidence="1">Nucleus</location>
    </subcellularLocation>
</comment>
<evidence type="ECO:0000313" key="8">
    <source>
        <dbReference type="Proteomes" id="UP000006352"/>
    </source>
</evidence>
<dbReference type="AlphaFoldDB" id="J4IBE0"/>
<evidence type="ECO:0000256" key="4">
    <source>
        <dbReference type="ARBA" id="ARBA00023242"/>
    </source>
</evidence>
<gene>
    <name evidence="7" type="ORF">FIBRA_06676</name>
</gene>
<accession>J4IBE0</accession>
<dbReference type="InParanoid" id="J4IBE0"/>
<keyword evidence="4" id="KW-0539">Nucleus</keyword>
<evidence type="ECO:0000256" key="1">
    <source>
        <dbReference type="ARBA" id="ARBA00004123"/>
    </source>
</evidence>
<keyword evidence="2" id="KW-0805">Transcription regulation</keyword>
<protein>
    <recommendedName>
        <fullName evidence="6">Velvet domain-containing protein</fullName>
    </recommendedName>
</protein>
<feature type="compositionally biased region" description="Low complexity" evidence="5">
    <location>
        <begin position="479"/>
        <end position="497"/>
    </location>
</feature>
<keyword evidence="3" id="KW-0804">Transcription</keyword>
<evidence type="ECO:0000256" key="2">
    <source>
        <dbReference type="ARBA" id="ARBA00023015"/>
    </source>
</evidence>
<evidence type="ECO:0000259" key="6">
    <source>
        <dbReference type="PROSITE" id="PS51821"/>
    </source>
</evidence>
<dbReference type="Proteomes" id="UP000006352">
    <property type="component" value="Unassembled WGS sequence"/>
</dbReference>
<dbReference type="Gene3D" id="2.60.40.3960">
    <property type="entry name" value="Velvet domain"/>
    <property type="match status" value="2"/>
</dbReference>
<dbReference type="InterPro" id="IPR038491">
    <property type="entry name" value="Velvet_dom_sf"/>
</dbReference>
<dbReference type="InterPro" id="IPR037525">
    <property type="entry name" value="Velvet_dom"/>
</dbReference>
<keyword evidence="8" id="KW-1185">Reference proteome</keyword>
<name>J4IBE0_9APHY</name>
<dbReference type="Pfam" id="PF11754">
    <property type="entry name" value="Velvet"/>
    <property type="match status" value="1"/>
</dbReference>
<sequence length="513" mass="55029">MSATTTPRVRRVGPSSISGPFYFVSGQFAGRTLRAELEELQKADLGRKYARKDRRPLDPPPVVQMRLFEILNAGTPRETETEFDNFEQVDHSILCHADLFPVPGHSCGDEGGGEREGEGVQVQASIGEDEGESSTAVSALTHSASRSRPNAPVDPSSQSPTLPSPPHFPLSVASYASTPSAPVASHGNSLWTYGTFNTLPSFPSGLRYSNSATANGYVSPSLHAGNIPVRAFTSSLSQALSIPAQALPVSTAPLTSSIPTSLSPTSYHFAPIPHPMSTMPRTHPIPNSASMSASSHSTREYTPPLPLRTPGAPSSSLDPSLKSSSPDLHGEPASPADIINSDVVAYVGNYPIRESSKCTQALAGATFVHQCFVIYMLYYIGISHSDLAVKAEGTFLLRYRVFSIFGKARGNSDIPILAECYGGPFRIYSTKEFPGLRASTDLTKHISLFGVRLNLRETERKRRKKCEIEAEKALAVANASSTHSGSPATSASSGSGRDSSRTRRADARRKRRL</sequence>